<dbReference type="AlphaFoldDB" id="A0A2I1CT37"/>
<keyword evidence="2" id="KW-0812">Transmembrane</keyword>
<name>A0A2I1CT37_ASPC2</name>
<feature type="transmembrane region" description="Helical" evidence="2">
    <location>
        <begin position="82"/>
        <end position="103"/>
    </location>
</feature>
<feature type="transmembrane region" description="Helical" evidence="2">
    <location>
        <begin position="205"/>
        <end position="222"/>
    </location>
</feature>
<evidence type="ECO:0000313" key="4">
    <source>
        <dbReference type="EMBL" id="PKY00779.1"/>
    </source>
</evidence>
<protein>
    <recommendedName>
        <fullName evidence="3">DUF7703 domain-containing protein</fullName>
    </recommendedName>
</protein>
<evidence type="ECO:0000259" key="3">
    <source>
        <dbReference type="Pfam" id="PF24802"/>
    </source>
</evidence>
<gene>
    <name evidence="4" type="ORF">P168DRAFT_293196</name>
</gene>
<dbReference type="PANTHER" id="PTHR37013:SF4">
    <property type="entry name" value="INTEGRAL MEMBRANE PROTEIN"/>
    <property type="match status" value="1"/>
</dbReference>
<dbReference type="VEuPathDB" id="FungiDB:P168DRAFT_293196"/>
<dbReference type="GeneID" id="36545279"/>
<evidence type="ECO:0000256" key="1">
    <source>
        <dbReference type="SAM" id="MobiDB-lite"/>
    </source>
</evidence>
<dbReference type="InterPro" id="IPR056120">
    <property type="entry name" value="DUF7703"/>
</dbReference>
<dbReference type="EMBL" id="MSFM01000013">
    <property type="protein sequence ID" value="PKY00779.1"/>
    <property type="molecule type" value="Genomic_DNA"/>
</dbReference>
<dbReference type="RefSeq" id="XP_024689373.1">
    <property type="nucleotide sequence ID" value="XM_024837755.1"/>
</dbReference>
<accession>A0A2I1CT37</accession>
<dbReference type="Proteomes" id="UP000234254">
    <property type="component" value="Unassembled WGS sequence"/>
</dbReference>
<dbReference type="Pfam" id="PF24802">
    <property type="entry name" value="DUF7703"/>
    <property type="match status" value="1"/>
</dbReference>
<sequence>MYLDDHGIDRNSTISRPVTYGVVSFISISLYNVLELNFLLLITFKRHNGLYFWSFFASTWGTAIYAIGFLLRDFHISSKITYLYVTLIAIGWVAMVTGQSLILFSRLHLIVRQHLVLRCVLAMIIFDAIILQIPTIVLFYGANSHQFPRFVDPYAILERVQVTIFFVQETIISGLYMYETWKMLYAEGSLNEVHGQVGRRLLQHLVYVNAIVVLLGIAIVVLEFTGRYASQTAARGFIYSVKLKVEFDILTRLVGLARRASDTEAGWAYTTDSPGGFWDSQTGDGQGKDGNLRRKSAFSCPWFVLARRAQREVNGPPRSESRSRSKRGGRS</sequence>
<organism evidence="4 5">
    <name type="scientific">Aspergillus campestris (strain IBT 28561)</name>
    <dbReference type="NCBI Taxonomy" id="1392248"/>
    <lineage>
        <taxon>Eukaryota</taxon>
        <taxon>Fungi</taxon>
        <taxon>Dikarya</taxon>
        <taxon>Ascomycota</taxon>
        <taxon>Pezizomycotina</taxon>
        <taxon>Eurotiomycetes</taxon>
        <taxon>Eurotiomycetidae</taxon>
        <taxon>Eurotiales</taxon>
        <taxon>Aspergillaceae</taxon>
        <taxon>Aspergillus</taxon>
        <taxon>Aspergillus subgen. Circumdati</taxon>
    </lineage>
</organism>
<dbReference type="PANTHER" id="PTHR37013">
    <property type="entry name" value="INTEGRAL MEMBRANE PROTEIN (AFU_ORTHOLOGUE AFUA_1G05950)-RELATED"/>
    <property type="match status" value="1"/>
</dbReference>
<reference evidence="4" key="1">
    <citation type="submission" date="2016-12" db="EMBL/GenBank/DDBJ databases">
        <title>The genomes of Aspergillus section Nigri reveals drivers in fungal speciation.</title>
        <authorList>
            <consortium name="DOE Joint Genome Institute"/>
            <person name="Vesth T.C."/>
            <person name="Nybo J."/>
            <person name="Theobald S."/>
            <person name="Brandl J."/>
            <person name="Frisvad J.C."/>
            <person name="Nielsen K.F."/>
            <person name="Lyhne E.K."/>
            <person name="Kogle M.E."/>
            <person name="Kuo A."/>
            <person name="Riley R."/>
            <person name="Clum A."/>
            <person name="Nolan M."/>
            <person name="Lipzen A."/>
            <person name="Salamov A."/>
            <person name="Henrissat B."/>
            <person name="Wiebenga A."/>
            <person name="De vries R.P."/>
            <person name="Grigoriev I.V."/>
            <person name="Mortensen U.H."/>
            <person name="Andersen M.R."/>
            <person name="Baker S.E."/>
        </authorList>
    </citation>
    <scope>NUCLEOTIDE SEQUENCE</scope>
    <source>
        <strain evidence="4">IBT 28561</strain>
    </source>
</reference>
<keyword evidence="5" id="KW-1185">Reference proteome</keyword>
<evidence type="ECO:0000256" key="2">
    <source>
        <dbReference type="SAM" id="Phobius"/>
    </source>
</evidence>
<keyword evidence="2" id="KW-1133">Transmembrane helix</keyword>
<comment type="caution">
    <text evidence="4">The sequence shown here is derived from an EMBL/GenBank/DDBJ whole genome shotgun (WGS) entry which is preliminary data.</text>
</comment>
<dbReference type="OrthoDB" id="405906at2759"/>
<feature type="domain" description="DUF7703" evidence="3">
    <location>
        <begin position="20"/>
        <end position="260"/>
    </location>
</feature>
<feature type="transmembrane region" description="Helical" evidence="2">
    <location>
        <begin position="115"/>
        <end position="140"/>
    </location>
</feature>
<feature type="transmembrane region" description="Helical" evidence="2">
    <location>
        <begin position="50"/>
        <end position="70"/>
    </location>
</feature>
<proteinExistence type="predicted"/>
<feature type="region of interest" description="Disordered" evidence="1">
    <location>
        <begin position="309"/>
        <end position="331"/>
    </location>
</feature>
<evidence type="ECO:0000313" key="5">
    <source>
        <dbReference type="Proteomes" id="UP000234254"/>
    </source>
</evidence>
<keyword evidence="2" id="KW-0472">Membrane</keyword>
<feature type="transmembrane region" description="Helical" evidence="2">
    <location>
        <begin position="20"/>
        <end position="43"/>
    </location>
</feature>